<dbReference type="InterPro" id="IPR036047">
    <property type="entry name" value="F-box-like_dom_sf"/>
</dbReference>
<evidence type="ECO:0000256" key="2">
    <source>
        <dbReference type="SAM" id="MobiDB-lite"/>
    </source>
</evidence>
<feature type="region of interest" description="Disordered" evidence="2">
    <location>
        <begin position="375"/>
        <end position="408"/>
    </location>
</feature>
<dbReference type="RefSeq" id="XP_019500675.1">
    <property type="nucleotide sequence ID" value="XM_019645130.1"/>
</dbReference>
<dbReference type="PROSITE" id="PS50181">
    <property type="entry name" value="FBOX"/>
    <property type="match status" value="1"/>
</dbReference>
<dbReference type="AlphaFoldDB" id="A0A8B7RN70"/>
<dbReference type="CTD" id="55030"/>
<accession>A0A8B7RN70</accession>
<feature type="domain" description="F-box" evidence="3">
    <location>
        <begin position="629"/>
        <end position="681"/>
    </location>
</feature>
<dbReference type="GeneID" id="109384110"/>
<dbReference type="Proteomes" id="UP000694851">
    <property type="component" value="Unplaced"/>
</dbReference>
<dbReference type="KEGG" id="hai:109384110"/>
<feature type="compositionally biased region" description="Polar residues" evidence="2">
    <location>
        <begin position="551"/>
        <end position="566"/>
    </location>
</feature>
<dbReference type="Pfam" id="PF12937">
    <property type="entry name" value="F-box-like"/>
    <property type="match status" value="1"/>
</dbReference>
<proteinExistence type="predicted"/>
<dbReference type="SUPFAM" id="SSF81383">
    <property type="entry name" value="F-box domain"/>
    <property type="match status" value="1"/>
</dbReference>
<feature type="compositionally biased region" description="Polar residues" evidence="2">
    <location>
        <begin position="128"/>
        <end position="151"/>
    </location>
</feature>
<name>A0A8B7RN70_HIPAR</name>
<feature type="region of interest" description="Disordered" evidence="2">
    <location>
        <begin position="297"/>
        <end position="332"/>
    </location>
</feature>
<evidence type="ECO:0000313" key="5">
    <source>
        <dbReference type="RefSeq" id="XP_019500675.1"/>
    </source>
</evidence>
<dbReference type="InterPro" id="IPR039594">
    <property type="entry name" value="FBXO34/46"/>
</dbReference>
<evidence type="ECO:0000313" key="4">
    <source>
        <dbReference type="Proteomes" id="UP000694851"/>
    </source>
</evidence>
<sequence>MGFVGSVGLRRAALGARSASAVGSKPGLLLQLPPLHRGVQPRARPRPGQERRASVMHLKPYWKLQKKVLPLEVSKETLRTPTSHQEALNDEKCKASYMKPSVFPSSAPGKASSRKPFGILSPNVPCSMSGKSPVESSVNVKTKKNAPSATIHQGEEGEGPLDIWAVVKPGNTKEKIAFFAAHQCSNRIGSMKIKSSWDIDGRATKRRKKSGDLKKAKIQLERMREVNSRCYQPEPFACGIEHCSVHYVSDSGDSVYAGRPLSVVQMVAFLEQRASALLASCAKNCTNAPAMVRFSGQSRGVPPASEPFSAPGACEEPTERGNPEVGEPQSEPIRVLDMVARLESECLKRQSQREPGSLSRNNSFRRNVGRVLLANGTQADESKTNKGALEAPDTQVNPVESGSVDCGPSRVDSCSLKGDQAWDGAPRGCPSLPAGVSFHRDSAALEPDQQTAVKNSNRYDVEMTEELVEAPFLPRTCPQAIELPTDAVDCMSRELVPLTSHNPDQRRNESVCISIAVSKVEKDQPCSLKSCEDPLPGMLFFLPQGQHQSDCSQLNESTIKESSQADQLEDPAEAGSASKEKSVSADSFVPPASPAESTVLVLEASSWKKQVSHDFLETRFKIQQLLEPQQYMAFLPHHIMVKIFRLLPTKSLVALKCTCCYFKFIIEYYNIRPADSRWVRDPRYREDPCKQCKKKYVKGDVSLCRWHPKPYCQALPYGPGYWMCCHRSQKGFPGCKLGLHDNHWVPACHSFNRAIHKKAKGTETEEEY</sequence>
<protein>
    <submittedName>
        <fullName evidence="5">F-box only protein 34 isoform X1</fullName>
    </submittedName>
</protein>
<dbReference type="CDD" id="cd22176">
    <property type="entry name" value="F-box_FBXO34"/>
    <property type="match status" value="1"/>
</dbReference>
<dbReference type="PANTHER" id="PTHR16271">
    <property type="entry name" value="F-BOX ONLY PROTEIN 34/46 FAMILY MEMBER"/>
    <property type="match status" value="1"/>
</dbReference>
<gene>
    <name evidence="5" type="primary">FBXO34</name>
</gene>
<reference evidence="5" key="1">
    <citation type="submission" date="2025-08" db="UniProtKB">
        <authorList>
            <consortium name="RefSeq"/>
        </authorList>
    </citation>
    <scope>IDENTIFICATION</scope>
    <source>
        <tissue evidence="5">Muscle</tissue>
    </source>
</reference>
<evidence type="ECO:0000256" key="1">
    <source>
        <dbReference type="ARBA" id="ARBA00022786"/>
    </source>
</evidence>
<organism evidence="4 5">
    <name type="scientific">Hipposideros armiger</name>
    <name type="common">Great Himalayan leaf-nosed bat</name>
    <dbReference type="NCBI Taxonomy" id="186990"/>
    <lineage>
        <taxon>Eukaryota</taxon>
        <taxon>Metazoa</taxon>
        <taxon>Chordata</taxon>
        <taxon>Craniata</taxon>
        <taxon>Vertebrata</taxon>
        <taxon>Euteleostomi</taxon>
        <taxon>Mammalia</taxon>
        <taxon>Eutheria</taxon>
        <taxon>Laurasiatheria</taxon>
        <taxon>Chiroptera</taxon>
        <taxon>Yinpterochiroptera</taxon>
        <taxon>Rhinolophoidea</taxon>
        <taxon>Hipposideridae</taxon>
        <taxon>Hipposideros</taxon>
    </lineage>
</organism>
<dbReference type="OrthoDB" id="10052741at2759"/>
<feature type="region of interest" description="Disordered" evidence="2">
    <location>
        <begin position="551"/>
        <end position="591"/>
    </location>
</feature>
<keyword evidence="1" id="KW-0833">Ubl conjugation pathway</keyword>
<evidence type="ECO:0000259" key="3">
    <source>
        <dbReference type="PROSITE" id="PS50181"/>
    </source>
</evidence>
<keyword evidence="4" id="KW-1185">Reference proteome</keyword>
<dbReference type="PANTHER" id="PTHR16271:SF11">
    <property type="entry name" value="F-BOX ONLY PROTEIN 34"/>
    <property type="match status" value="1"/>
</dbReference>
<feature type="region of interest" description="Disordered" evidence="2">
    <location>
        <begin position="128"/>
        <end position="155"/>
    </location>
</feature>
<dbReference type="InterPro" id="IPR001810">
    <property type="entry name" value="F-box_dom"/>
</dbReference>